<keyword evidence="4" id="KW-0255">Endonuclease</keyword>
<dbReference type="EMBL" id="FXTN01000016">
    <property type="protein sequence ID" value="SMO98269.1"/>
    <property type="molecule type" value="Genomic_DNA"/>
</dbReference>
<dbReference type="InterPro" id="IPR035093">
    <property type="entry name" value="RelE/ParE_toxin_dom_sf"/>
</dbReference>
<keyword evidence="3" id="KW-0540">Nuclease</keyword>
<keyword evidence="8" id="KW-1185">Reference proteome</keyword>
<evidence type="ECO:0000256" key="5">
    <source>
        <dbReference type="ARBA" id="ARBA00022801"/>
    </source>
</evidence>
<dbReference type="AlphaFoldDB" id="A0A521FQ16"/>
<dbReference type="Proteomes" id="UP000320300">
    <property type="component" value="Unassembled WGS sequence"/>
</dbReference>
<protein>
    <recommendedName>
        <fullName evidence="6">Putative mRNA interferase YoeB</fullName>
    </recommendedName>
</protein>
<dbReference type="NCBIfam" id="TIGR02116">
    <property type="entry name" value="toxin_Txe_YoeB"/>
    <property type="match status" value="1"/>
</dbReference>
<dbReference type="RefSeq" id="WP_317132115.1">
    <property type="nucleotide sequence ID" value="NZ_CBCSJO010000015.1"/>
</dbReference>
<dbReference type="GO" id="GO:0006401">
    <property type="term" value="P:RNA catabolic process"/>
    <property type="evidence" value="ECO:0007669"/>
    <property type="project" value="InterPro"/>
</dbReference>
<keyword evidence="2" id="KW-1277">Toxin-antitoxin system</keyword>
<evidence type="ECO:0000256" key="1">
    <source>
        <dbReference type="ARBA" id="ARBA00008172"/>
    </source>
</evidence>
<name>A0A521FQ16_9SPHI</name>
<accession>A0A521FQ16</accession>
<evidence type="ECO:0000313" key="8">
    <source>
        <dbReference type="Proteomes" id="UP000320300"/>
    </source>
</evidence>
<dbReference type="SUPFAM" id="SSF143011">
    <property type="entry name" value="RelE-like"/>
    <property type="match status" value="1"/>
</dbReference>
<dbReference type="Gene3D" id="3.30.2310.20">
    <property type="entry name" value="RelE-like"/>
    <property type="match status" value="1"/>
</dbReference>
<dbReference type="PANTHER" id="PTHR38039:SF1">
    <property type="entry name" value="TOXIN YOEB"/>
    <property type="match status" value="1"/>
</dbReference>
<dbReference type="Pfam" id="PF06769">
    <property type="entry name" value="YoeB_toxin"/>
    <property type="match status" value="1"/>
</dbReference>
<comment type="similarity">
    <text evidence="1">Belongs to the YoeB family.</text>
</comment>
<evidence type="ECO:0000313" key="7">
    <source>
        <dbReference type="EMBL" id="SMO98269.1"/>
    </source>
</evidence>
<reference evidence="7 8" key="1">
    <citation type="submission" date="2017-05" db="EMBL/GenBank/DDBJ databases">
        <authorList>
            <person name="Varghese N."/>
            <person name="Submissions S."/>
        </authorList>
    </citation>
    <scope>NUCLEOTIDE SEQUENCE [LARGE SCALE GENOMIC DNA]</scope>
    <source>
        <strain evidence="7 8">DSM 19036</strain>
    </source>
</reference>
<organism evidence="7 8">
    <name type="scientific">Pedobacter westerhofensis</name>
    <dbReference type="NCBI Taxonomy" id="425512"/>
    <lineage>
        <taxon>Bacteria</taxon>
        <taxon>Pseudomonadati</taxon>
        <taxon>Bacteroidota</taxon>
        <taxon>Sphingobacteriia</taxon>
        <taxon>Sphingobacteriales</taxon>
        <taxon>Sphingobacteriaceae</taxon>
        <taxon>Pedobacter</taxon>
    </lineage>
</organism>
<keyword evidence="5" id="KW-0378">Hydrolase</keyword>
<dbReference type="GO" id="GO:0004519">
    <property type="term" value="F:endonuclease activity"/>
    <property type="evidence" value="ECO:0007669"/>
    <property type="project" value="UniProtKB-KW"/>
</dbReference>
<dbReference type="InterPro" id="IPR009614">
    <property type="entry name" value="YoeB_toxin"/>
</dbReference>
<evidence type="ECO:0000256" key="6">
    <source>
        <dbReference type="ARBA" id="ARBA00030388"/>
    </source>
</evidence>
<evidence type="ECO:0000256" key="2">
    <source>
        <dbReference type="ARBA" id="ARBA00022649"/>
    </source>
</evidence>
<gene>
    <name evidence="7" type="ORF">SAMN06265348_11616</name>
</gene>
<proteinExistence type="inferred from homology"/>
<dbReference type="GO" id="GO:0045892">
    <property type="term" value="P:negative regulation of DNA-templated transcription"/>
    <property type="evidence" value="ECO:0007669"/>
    <property type="project" value="TreeGrafter"/>
</dbReference>
<dbReference type="GO" id="GO:0016787">
    <property type="term" value="F:hydrolase activity"/>
    <property type="evidence" value="ECO:0007669"/>
    <property type="project" value="UniProtKB-KW"/>
</dbReference>
<dbReference type="PANTHER" id="PTHR38039">
    <property type="entry name" value="TOXIN YOEB"/>
    <property type="match status" value="1"/>
</dbReference>
<sequence>MRRVKELKKSLLKNEANFSGSVLGRLLYWQKTDKSILNKINSLLKEIGRTPFEGTGKPELLKYNLNDCWSRRINPEHRLVYKLDGESIVVLQCR</sequence>
<evidence type="ECO:0000256" key="4">
    <source>
        <dbReference type="ARBA" id="ARBA00022759"/>
    </source>
</evidence>
<evidence type="ECO:0000256" key="3">
    <source>
        <dbReference type="ARBA" id="ARBA00022722"/>
    </source>
</evidence>